<organism evidence="1 2">
    <name type="scientific">Ladona fulva</name>
    <name type="common">Scarce chaser dragonfly</name>
    <name type="synonym">Libellula fulva</name>
    <dbReference type="NCBI Taxonomy" id="123851"/>
    <lineage>
        <taxon>Eukaryota</taxon>
        <taxon>Metazoa</taxon>
        <taxon>Ecdysozoa</taxon>
        <taxon>Arthropoda</taxon>
        <taxon>Hexapoda</taxon>
        <taxon>Insecta</taxon>
        <taxon>Pterygota</taxon>
        <taxon>Palaeoptera</taxon>
        <taxon>Odonata</taxon>
        <taxon>Epiprocta</taxon>
        <taxon>Anisoptera</taxon>
        <taxon>Libelluloidea</taxon>
        <taxon>Libellulidae</taxon>
        <taxon>Ladona</taxon>
    </lineage>
</organism>
<name>A0A8K0K5K5_LADFU</name>
<dbReference type="Proteomes" id="UP000792457">
    <property type="component" value="Unassembled WGS sequence"/>
</dbReference>
<sequence>MPGLIGVSEFVEETREDYNSPTTSTFVSRIPQFRQTIAALEENVYYQLHAALSEKLLCDDELEFSVEMQYGS</sequence>
<reference evidence="1" key="1">
    <citation type="submission" date="2013-04" db="EMBL/GenBank/DDBJ databases">
        <authorList>
            <person name="Qu J."/>
            <person name="Murali S.C."/>
            <person name="Bandaranaike D."/>
            <person name="Bellair M."/>
            <person name="Blankenburg K."/>
            <person name="Chao H."/>
            <person name="Dinh H."/>
            <person name="Doddapaneni H."/>
            <person name="Downs B."/>
            <person name="Dugan-Rocha S."/>
            <person name="Elkadiri S."/>
            <person name="Gnanaolivu R.D."/>
            <person name="Hernandez B."/>
            <person name="Javaid M."/>
            <person name="Jayaseelan J.C."/>
            <person name="Lee S."/>
            <person name="Li M."/>
            <person name="Ming W."/>
            <person name="Munidasa M."/>
            <person name="Muniz J."/>
            <person name="Nguyen L."/>
            <person name="Ongeri F."/>
            <person name="Osuji N."/>
            <person name="Pu L.-L."/>
            <person name="Puazo M."/>
            <person name="Qu C."/>
            <person name="Quiroz J."/>
            <person name="Raj R."/>
            <person name="Weissenberger G."/>
            <person name="Xin Y."/>
            <person name="Zou X."/>
            <person name="Han Y."/>
            <person name="Richards S."/>
            <person name="Worley K."/>
            <person name="Muzny D."/>
            <person name="Gibbs R."/>
        </authorList>
    </citation>
    <scope>NUCLEOTIDE SEQUENCE</scope>
    <source>
        <strain evidence="1">Sampled in the wild</strain>
    </source>
</reference>
<keyword evidence="2" id="KW-1185">Reference proteome</keyword>
<dbReference type="OrthoDB" id="435430at2759"/>
<evidence type="ECO:0000313" key="1">
    <source>
        <dbReference type="EMBL" id="KAG8226408.1"/>
    </source>
</evidence>
<accession>A0A8K0K5K5</accession>
<dbReference type="AlphaFoldDB" id="A0A8K0K5K5"/>
<reference evidence="1" key="2">
    <citation type="submission" date="2017-10" db="EMBL/GenBank/DDBJ databases">
        <title>Ladona fulva Genome sequencing and assembly.</title>
        <authorList>
            <person name="Murali S."/>
            <person name="Richards S."/>
            <person name="Bandaranaike D."/>
            <person name="Bellair M."/>
            <person name="Blankenburg K."/>
            <person name="Chao H."/>
            <person name="Dinh H."/>
            <person name="Doddapaneni H."/>
            <person name="Dugan-Rocha S."/>
            <person name="Elkadiri S."/>
            <person name="Gnanaolivu R."/>
            <person name="Hernandez B."/>
            <person name="Skinner E."/>
            <person name="Javaid M."/>
            <person name="Lee S."/>
            <person name="Li M."/>
            <person name="Ming W."/>
            <person name="Munidasa M."/>
            <person name="Muniz J."/>
            <person name="Nguyen L."/>
            <person name="Hughes D."/>
            <person name="Osuji N."/>
            <person name="Pu L.-L."/>
            <person name="Puazo M."/>
            <person name="Qu C."/>
            <person name="Quiroz J."/>
            <person name="Raj R."/>
            <person name="Weissenberger G."/>
            <person name="Xin Y."/>
            <person name="Zou X."/>
            <person name="Han Y."/>
            <person name="Worley K."/>
            <person name="Muzny D."/>
            <person name="Gibbs R."/>
        </authorList>
    </citation>
    <scope>NUCLEOTIDE SEQUENCE</scope>
    <source>
        <strain evidence="1">Sampled in the wild</strain>
    </source>
</reference>
<protein>
    <submittedName>
        <fullName evidence="1">Uncharacterized protein</fullName>
    </submittedName>
</protein>
<gene>
    <name evidence="1" type="ORF">J437_LFUL012504</name>
</gene>
<dbReference type="EMBL" id="KZ308279">
    <property type="protein sequence ID" value="KAG8226408.1"/>
    <property type="molecule type" value="Genomic_DNA"/>
</dbReference>
<proteinExistence type="predicted"/>
<comment type="caution">
    <text evidence="1">The sequence shown here is derived from an EMBL/GenBank/DDBJ whole genome shotgun (WGS) entry which is preliminary data.</text>
</comment>
<evidence type="ECO:0000313" key="2">
    <source>
        <dbReference type="Proteomes" id="UP000792457"/>
    </source>
</evidence>